<dbReference type="Proteomes" id="UP001211907">
    <property type="component" value="Unassembled WGS sequence"/>
</dbReference>
<sequence>MGNSDVRARTPSNPENLPESDDEDDHFQDAVDFAETIDVEDNFVSVMLKVPDSETSSTRSNIDPTKERLQRRITSMGILGTRKKTMSAPAKPIVNMTLLRANASDDALLADILEVEVALEMFLNSQFKEAEDLLLPKYGQSLYFTEGVALLRMLRAVMTFDPDDMSNATQSLGYASEVANVLRKVDSNGFLGIISTAAYVITGNKGPNHLSGMTRVQKHAELVYAECSCIQSLLKLIANTNLVNFVKEGIQMRASFTIIKACFRFLEKLYEEEGVEGFSTHLIDEHFTSGVIMTAGLFALTLSFLPEKIIKVFELIGFQGDRDIALDRLSTAAEWPFTPSIFVTGNPKSQAKFKSCFPTPPHKAGGASGGLRKPFSELALFSYHIILASLNPLPDCNLPLASMHLSKCLENRNQSFIYRALRARMLETEAKPYLAEIEYTIVISLQKDYHQLYHACLWDMGICQMAQGKWSMAYDGYTILFAESKWTRAVYRYMQAVTLYTQNPADTTRVSQMMAEVPSLLKKIAGFSMPMEKFVSRKSRKFLRQENRLLLPAYEILYFFHGIVMTSRDVLVRLVEDTTRILKELEEKTKYETYYDDFCLALFIRAVAEREIGFPSVKTLEEIKVQVALGRSYNSKMFADSRSSLTSDPSDVDINYLKSSINGFKKLISESRNIVLDHWMLLFGRYELGSLYMRIGQFNMAKCEFEAAQNKGVAKGDEDIFGFKKSSLENMLQVRCHNALLKLRALEENSLSLIF</sequence>
<dbReference type="AlphaFoldDB" id="A0AAD5T3B9"/>
<dbReference type="GO" id="GO:0005829">
    <property type="term" value="C:cytosol"/>
    <property type="evidence" value="ECO:0007669"/>
    <property type="project" value="TreeGrafter"/>
</dbReference>
<accession>A0AAD5T3B9</accession>
<dbReference type="Pfam" id="PF10300">
    <property type="entry name" value="Iml2-TPR_39"/>
    <property type="match status" value="2"/>
</dbReference>
<name>A0AAD5T3B9_9FUNG</name>
<evidence type="ECO:0000313" key="2">
    <source>
        <dbReference type="EMBL" id="KAJ3126365.1"/>
    </source>
</evidence>
<comment type="caution">
    <text evidence="2">The sequence shown here is derived from an EMBL/GenBank/DDBJ whole genome shotgun (WGS) entry which is preliminary data.</text>
</comment>
<proteinExistence type="predicted"/>
<evidence type="ECO:0000313" key="3">
    <source>
        <dbReference type="Proteomes" id="UP001211907"/>
    </source>
</evidence>
<dbReference type="GO" id="GO:0005741">
    <property type="term" value="C:mitochondrial outer membrane"/>
    <property type="evidence" value="ECO:0007669"/>
    <property type="project" value="TreeGrafter"/>
</dbReference>
<keyword evidence="3" id="KW-1185">Reference proteome</keyword>
<protein>
    <submittedName>
        <fullName evidence="2">Uncharacterized protein</fullName>
    </submittedName>
</protein>
<evidence type="ECO:0000256" key="1">
    <source>
        <dbReference type="SAM" id="MobiDB-lite"/>
    </source>
</evidence>
<dbReference type="InterPro" id="IPR019412">
    <property type="entry name" value="IML2/TPR_39"/>
</dbReference>
<feature type="region of interest" description="Disordered" evidence="1">
    <location>
        <begin position="1"/>
        <end position="27"/>
    </location>
</feature>
<dbReference type="PANTHER" id="PTHR31859:SF1">
    <property type="entry name" value="TETRATRICOPEPTIDE REPEAT PROTEIN 39C"/>
    <property type="match status" value="1"/>
</dbReference>
<reference evidence="2" key="1">
    <citation type="submission" date="2020-05" db="EMBL/GenBank/DDBJ databases">
        <title>Phylogenomic resolution of chytrid fungi.</title>
        <authorList>
            <person name="Stajich J.E."/>
            <person name="Amses K."/>
            <person name="Simmons R."/>
            <person name="Seto K."/>
            <person name="Myers J."/>
            <person name="Bonds A."/>
            <person name="Quandt C.A."/>
            <person name="Barry K."/>
            <person name="Liu P."/>
            <person name="Grigoriev I."/>
            <person name="Longcore J.E."/>
            <person name="James T.Y."/>
        </authorList>
    </citation>
    <scope>NUCLEOTIDE SEQUENCE</scope>
    <source>
        <strain evidence="2">JEL0513</strain>
    </source>
</reference>
<dbReference type="EMBL" id="JADGJH010000563">
    <property type="protein sequence ID" value="KAJ3126365.1"/>
    <property type="molecule type" value="Genomic_DNA"/>
</dbReference>
<dbReference type="GO" id="GO:0005634">
    <property type="term" value="C:nucleus"/>
    <property type="evidence" value="ECO:0007669"/>
    <property type="project" value="TreeGrafter"/>
</dbReference>
<gene>
    <name evidence="2" type="ORF">HK100_010291</name>
</gene>
<dbReference type="PANTHER" id="PTHR31859">
    <property type="entry name" value="TETRATRICOPEPTIDE REPEAT PROTEIN 39 FAMILY MEMBER"/>
    <property type="match status" value="1"/>
</dbReference>
<organism evidence="2 3">
    <name type="scientific">Physocladia obscura</name>
    <dbReference type="NCBI Taxonomy" id="109957"/>
    <lineage>
        <taxon>Eukaryota</taxon>
        <taxon>Fungi</taxon>
        <taxon>Fungi incertae sedis</taxon>
        <taxon>Chytridiomycota</taxon>
        <taxon>Chytridiomycota incertae sedis</taxon>
        <taxon>Chytridiomycetes</taxon>
        <taxon>Chytridiales</taxon>
        <taxon>Chytriomycetaceae</taxon>
        <taxon>Physocladia</taxon>
    </lineage>
</organism>